<dbReference type="AlphaFoldDB" id="A0A9D9DYB1"/>
<reference evidence="1" key="1">
    <citation type="submission" date="2020-10" db="EMBL/GenBank/DDBJ databases">
        <authorList>
            <person name="Gilroy R."/>
        </authorList>
    </citation>
    <scope>NUCLEOTIDE SEQUENCE</scope>
    <source>
        <strain evidence="1">F6-4510</strain>
    </source>
</reference>
<evidence type="ECO:0000313" key="2">
    <source>
        <dbReference type="Proteomes" id="UP000823611"/>
    </source>
</evidence>
<sequence>MYPYNVAPNYKNNTNIKSMEGDKKNTNNLCYDKRLLELLSLITSEAKCLSEYFEKLYKKATDKNDRENLKCIYVDTVKARRFLEDIYYKSAGDKVSYCDDYKKKMTGDYLKDLKKSMMYLSDYVRSVRALYVLFQDLEVKDMLFEIITDMLGDVNTVTYMCIER</sequence>
<evidence type="ECO:0000313" key="1">
    <source>
        <dbReference type="EMBL" id="MBO8434455.1"/>
    </source>
</evidence>
<accession>A0A9D9DYB1</accession>
<name>A0A9D9DYB1_9FIRM</name>
<gene>
    <name evidence="1" type="ORF">IAC55_03930</name>
</gene>
<reference evidence="1" key="2">
    <citation type="journal article" date="2021" name="PeerJ">
        <title>Extensive microbial diversity within the chicken gut microbiome revealed by metagenomics and culture.</title>
        <authorList>
            <person name="Gilroy R."/>
            <person name="Ravi A."/>
            <person name="Getino M."/>
            <person name="Pursley I."/>
            <person name="Horton D.L."/>
            <person name="Alikhan N.F."/>
            <person name="Baker D."/>
            <person name="Gharbi K."/>
            <person name="Hall N."/>
            <person name="Watson M."/>
            <person name="Adriaenssens E.M."/>
            <person name="Foster-Nyarko E."/>
            <person name="Jarju S."/>
            <person name="Secka A."/>
            <person name="Antonio M."/>
            <person name="Oren A."/>
            <person name="Chaudhuri R.R."/>
            <person name="La Ragione R."/>
            <person name="Hildebrand F."/>
            <person name="Pallen M.J."/>
        </authorList>
    </citation>
    <scope>NUCLEOTIDE SEQUENCE</scope>
    <source>
        <strain evidence="1">F6-4510</strain>
    </source>
</reference>
<dbReference type="EMBL" id="JADIMX010000078">
    <property type="protein sequence ID" value="MBO8434455.1"/>
    <property type="molecule type" value="Genomic_DNA"/>
</dbReference>
<comment type="caution">
    <text evidence="1">The sequence shown here is derived from an EMBL/GenBank/DDBJ whole genome shotgun (WGS) entry which is preliminary data.</text>
</comment>
<proteinExistence type="predicted"/>
<organism evidence="1 2">
    <name type="scientific">Candidatus Fimicola merdigallinarum</name>
    <dbReference type="NCBI Taxonomy" id="2840819"/>
    <lineage>
        <taxon>Bacteria</taxon>
        <taxon>Bacillati</taxon>
        <taxon>Bacillota</taxon>
        <taxon>Clostridia</taxon>
        <taxon>Lachnospirales</taxon>
        <taxon>Lachnospiraceae</taxon>
        <taxon>Lachnospiraceae incertae sedis</taxon>
        <taxon>Candidatus Fimicola</taxon>
    </lineage>
</organism>
<protein>
    <submittedName>
        <fullName evidence="1">Uncharacterized protein</fullName>
    </submittedName>
</protein>
<dbReference type="Proteomes" id="UP000823611">
    <property type="component" value="Unassembled WGS sequence"/>
</dbReference>